<dbReference type="Pfam" id="PF06293">
    <property type="entry name" value="Kdo"/>
    <property type="match status" value="1"/>
</dbReference>
<keyword evidence="4" id="KW-1185">Reference proteome</keyword>
<feature type="domain" description="Protein kinase" evidence="2">
    <location>
        <begin position="343"/>
        <end position="609"/>
    </location>
</feature>
<accession>A0A0P1BLC5</accession>
<dbReference type="InterPro" id="IPR011009">
    <property type="entry name" value="Kinase-like_dom_sf"/>
</dbReference>
<protein>
    <recommendedName>
        <fullName evidence="2">Protein kinase domain-containing protein</fullName>
    </recommendedName>
</protein>
<dbReference type="EMBL" id="CCYA01000254">
    <property type="protein sequence ID" value="CEH17149.1"/>
    <property type="molecule type" value="Genomic_DNA"/>
</dbReference>
<proteinExistence type="predicted"/>
<dbReference type="AlphaFoldDB" id="A0A0P1BLC5"/>
<dbReference type="InterPro" id="IPR008266">
    <property type="entry name" value="Tyr_kinase_AS"/>
</dbReference>
<dbReference type="PROSITE" id="PS50011">
    <property type="entry name" value="PROTEIN_KINASE_DOM"/>
    <property type="match status" value="1"/>
</dbReference>
<reference evidence="3 4" key="1">
    <citation type="submission" date="2014-09" db="EMBL/GenBank/DDBJ databases">
        <authorList>
            <person name="Magalhaes I.L.F."/>
            <person name="Oliveira U."/>
            <person name="Santos F.R."/>
            <person name="Vidigal T.H.D.A."/>
            <person name="Brescovit A.D."/>
            <person name="Santos A.J."/>
        </authorList>
    </citation>
    <scope>NUCLEOTIDE SEQUENCE [LARGE SCALE GENOMIC DNA]</scope>
</reference>
<evidence type="ECO:0000313" key="4">
    <source>
        <dbReference type="Proteomes" id="UP000054845"/>
    </source>
</evidence>
<dbReference type="OrthoDB" id="4062651at2759"/>
<organism evidence="3 4">
    <name type="scientific">Ceraceosorus bombacis</name>
    <dbReference type="NCBI Taxonomy" id="401625"/>
    <lineage>
        <taxon>Eukaryota</taxon>
        <taxon>Fungi</taxon>
        <taxon>Dikarya</taxon>
        <taxon>Basidiomycota</taxon>
        <taxon>Ustilaginomycotina</taxon>
        <taxon>Exobasidiomycetes</taxon>
        <taxon>Ceraceosorales</taxon>
        <taxon>Ceraceosoraceae</taxon>
        <taxon>Ceraceosorus</taxon>
    </lineage>
</organism>
<dbReference type="GO" id="GO:0004672">
    <property type="term" value="F:protein kinase activity"/>
    <property type="evidence" value="ECO:0007669"/>
    <property type="project" value="InterPro"/>
</dbReference>
<feature type="compositionally biased region" description="Polar residues" evidence="1">
    <location>
        <begin position="308"/>
        <end position="323"/>
    </location>
</feature>
<sequence length="609" mass="66214">MSRFEWAASQSAASNGMISTVYQLKWSSHDVAPAPADTPAPAAQPSTRSKFELMAADATLDSPSPHLLFQSRNLEKNMREELSSASSYTAALQVRCTNAFRASRRQPPVGLEEAVQNSRFPLSKWDFALFDYRTRGAQGQDARILAIIEAKPWISPSVMSSLLELADLHPLPEVDLEATGSRVEHHKSLLAQVANYCFRAGARTGAVLTGSMLLVIDMDGEPGNLKITLRSPVAINSSIRGLDPDAAFGEDHFDASYSILSQLVAFTFHAMSRIERLGEIEPSETTYTTIGLRAPDSGRSSHSKRITRSMTASGSRRESQSTFSTLRAQGDYGSLTTHSSYVKVCDRPLSAGSVATMHKARFEEGTSSLLLLAKMYHSSDKDEEGLGEEDLQSVALHEAHIYSTLSALQGCQIPRLVSALSVASRRRKASGWMAHGREDSDELMDGVKTRPQATSFLDSPHLMASPGSQSCSTADPPQQIRGLLLTNAGKALSDLALVDLFEMLPACNAQKASPLAQAEVPRIVRAAFLDSVEKIHQCGVIHRDIRPSNMCLQASQGGLQASFIDFHLAEHKDSLRRPEQAFDAESKEVAAEVEAVLGKLFSQAHKTHP</sequence>
<evidence type="ECO:0000313" key="3">
    <source>
        <dbReference type="EMBL" id="CEH17149.1"/>
    </source>
</evidence>
<dbReference type="PROSITE" id="PS00109">
    <property type="entry name" value="PROTEIN_KINASE_TYR"/>
    <property type="match status" value="1"/>
</dbReference>
<dbReference type="InterPro" id="IPR000719">
    <property type="entry name" value="Prot_kinase_dom"/>
</dbReference>
<dbReference type="GO" id="GO:0005524">
    <property type="term" value="F:ATP binding"/>
    <property type="evidence" value="ECO:0007669"/>
    <property type="project" value="InterPro"/>
</dbReference>
<dbReference type="SUPFAM" id="SSF56112">
    <property type="entry name" value="Protein kinase-like (PK-like)"/>
    <property type="match status" value="1"/>
</dbReference>
<name>A0A0P1BLC5_9BASI</name>
<dbReference type="Gene3D" id="1.10.510.10">
    <property type="entry name" value="Transferase(Phosphotransferase) domain 1"/>
    <property type="match status" value="1"/>
</dbReference>
<feature type="region of interest" description="Disordered" evidence="1">
    <location>
        <begin position="290"/>
        <end position="323"/>
    </location>
</feature>
<evidence type="ECO:0000256" key="1">
    <source>
        <dbReference type="SAM" id="MobiDB-lite"/>
    </source>
</evidence>
<evidence type="ECO:0000259" key="2">
    <source>
        <dbReference type="PROSITE" id="PS50011"/>
    </source>
</evidence>
<dbReference type="Proteomes" id="UP000054845">
    <property type="component" value="Unassembled WGS sequence"/>
</dbReference>